<dbReference type="Proteomes" id="UP000887566">
    <property type="component" value="Unplaced"/>
</dbReference>
<dbReference type="Pfam" id="PF00018">
    <property type="entry name" value="SH3_1"/>
    <property type="match status" value="1"/>
</dbReference>
<proteinExistence type="predicted"/>
<feature type="compositionally biased region" description="Polar residues" evidence="3">
    <location>
        <begin position="106"/>
        <end position="119"/>
    </location>
</feature>
<protein>
    <submittedName>
        <fullName evidence="6">SH3 domain-containing protein</fullName>
    </submittedName>
</protein>
<dbReference type="InterPro" id="IPR001452">
    <property type="entry name" value="SH3_domain"/>
</dbReference>
<name>A0A914VV01_9BILA</name>
<keyword evidence="5" id="KW-1185">Reference proteome</keyword>
<feature type="compositionally biased region" description="Low complexity" evidence="3">
    <location>
        <begin position="128"/>
        <end position="140"/>
    </location>
</feature>
<dbReference type="GO" id="GO:0051017">
    <property type="term" value="P:actin filament bundle assembly"/>
    <property type="evidence" value="ECO:0007669"/>
    <property type="project" value="TreeGrafter"/>
</dbReference>
<dbReference type="Gene3D" id="1.20.1270.60">
    <property type="entry name" value="Arfaptin homology (AH) domain/BAR domain"/>
    <property type="match status" value="1"/>
</dbReference>
<evidence type="ECO:0000256" key="1">
    <source>
        <dbReference type="ARBA" id="ARBA00022443"/>
    </source>
</evidence>
<evidence type="ECO:0000313" key="5">
    <source>
        <dbReference type="Proteomes" id="UP000887566"/>
    </source>
</evidence>
<reference evidence="6" key="1">
    <citation type="submission" date="2022-11" db="UniProtKB">
        <authorList>
            <consortium name="WormBaseParasite"/>
        </authorList>
    </citation>
    <scope>IDENTIFICATION</scope>
</reference>
<dbReference type="AlphaFoldDB" id="A0A914VV01"/>
<sequence>MGVFRALATKVIDYNKKDAKDLKEMANKYSKEEKALIKQVQKGTANGDTLARFYQENQIDALEQERRRYQFIAEKHREWLASYGLMFQTLAPIVNKEASPSKAVETPQQASNNQAAPPTTFTPPDVDSSISLSRSTSQSSTEAPPFSNDVRENDGNIAFVSMTRRDSTPVQTPVLKQHNGNHEDADEADYAQLVKSKKATPPPTPTEQPVQANVMPVQHDIVMLPAPTPAPIPAPPSPPPPPSNEKVLYVVHDFAATSDNQLSIYAGDRIRVQKSGTQGWAFGVNLTNNKSGWFPQGFAQEAFTVR</sequence>
<accession>A0A914VV01</accession>
<evidence type="ECO:0000313" key="6">
    <source>
        <dbReference type="WBParaSite" id="PSAMB.scaffold243size62221.g3891.t1"/>
    </source>
</evidence>
<dbReference type="GO" id="GO:0051764">
    <property type="term" value="P:actin crosslink formation"/>
    <property type="evidence" value="ECO:0007669"/>
    <property type="project" value="TreeGrafter"/>
</dbReference>
<feature type="region of interest" description="Disordered" evidence="3">
    <location>
        <begin position="100"/>
        <end position="183"/>
    </location>
</feature>
<dbReference type="GO" id="GO:0005829">
    <property type="term" value="C:cytosol"/>
    <property type="evidence" value="ECO:0007669"/>
    <property type="project" value="TreeGrafter"/>
</dbReference>
<dbReference type="PANTHER" id="PTHR14206">
    <property type="entry name" value="BRAIN-SPECIFIC ANGIOGENESIS INHIBITOR 1-ASSOCIATED PROTEIN 2"/>
    <property type="match status" value="1"/>
</dbReference>
<dbReference type="InterPro" id="IPR036028">
    <property type="entry name" value="SH3-like_dom_sf"/>
</dbReference>
<dbReference type="InterPro" id="IPR027267">
    <property type="entry name" value="AH/BAR_dom_sf"/>
</dbReference>
<evidence type="ECO:0000259" key="4">
    <source>
        <dbReference type="PROSITE" id="PS50002"/>
    </source>
</evidence>
<feature type="domain" description="SH3" evidence="4">
    <location>
        <begin position="243"/>
        <end position="304"/>
    </location>
</feature>
<dbReference type="PANTHER" id="PTHR14206:SF7">
    <property type="entry name" value="INSULIN RECEPTOR SUBSTRATE 53 KDA, ISOFORM A"/>
    <property type="match status" value="1"/>
</dbReference>
<dbReference type="PROSITE" id="PS50002">
    <property type="entry name" value="SH3"/>
    <property type="match status" value="1"/>
</dbReference>
<organism evidence="5 6">
    <name type="scientific">Plectus sambesii</name>
    <dbReference type="NCBI Taxonomy" id="2011161"/>
    <lineage>
        <taxon>Eukaryota</taxon>
        <taxon>Metazoa</taxon>
        <taxon>Ecdysozoa</taxon>
        <taxon>Nematoda</taxon>
        <taxon>Chromadorea</taxon>
        <taxon>Plectida</taxon>
        <taxon>Plectina</taxon>
        <taxon>Plectoidea</taxon>
        <taxon>Plectidae</taxon>
        <taxon>Plectus</taxon>
    </lineage>
</organism>
<evidence type="ECO:0000256" key="2">
    <source>
        <dbReference type="PROSITE-ProRule" id="PRU00192"/>
    </source>
</evidence>
<dbReference type="GO" id="GO:0005654">
    <property type="term" value="C:nucleoplasm"/>
    <property type="evidence" value="ECO:0007669"/>
    <property type="project" value="TreeGrafter"/>
</dbReference>
<keyword evidence="1 2" id="KW-0728">SH3 domain</keyword>
<dbReference type="WBParaSite" id="PSAMB.scaffold243size62221.g3891.t1">
    <property type="protein sequence ID" value="PSAMB.scaffold243size62221.g3891.t1"/>
    <property type="gene ID" value="PSAMB.scaffold243size62221.g3891"/>
</dbReference>
<dbReference type="SUPFAM" id="SSF50044">
    <property type="entry name" value="SH3-domain"/>
    <property type="match status" value="1"/>
</dbReference>
<dbReference type="GO" id="GO:0030838">
    <property type="term" value="P:positive regulation of actin filament polymerization"/>
    <property type="evidence" value="ECO:0007669"/>
    <property type="project" value="TreeGrafter"/>
</dbReference>
<dbReference type="Gene3D" id="2.30.30.40">
    <property type="entry name" value="SH3 Domains"/>
    <property type="match status" value="1"/>
</dbReference>
<dbReference type="SMART" id="SM00326">
    <property type="entry name" value="SH3"/>
    <property type="match status" value="1"/>
</dbReference>
<dbReference type="InterPro" id="IPR027681">
    <property type="entry name" value="IRSp53/IRTKS/Pinkbar"/>
</dbReference>
<evidence type="ECO:0000256" key="3">
    <source>
        <dbReference type="SAM" id="MobiDB-lite"/>
    </source>
</evidence>